<dbReference type="Pfam" id="PF20375">
    <property type="entry name" value="DUF6670"/>
    <property type="match status" value="1"/>
</dbReference>
<organism evidence="1 2">
    <name type="scientific">Acinetobacter calcoaceticus</name>
    <dbReference type="NCBI Taxonomy" id="471"/>
    <lineage>
        <taxon>Bacteria</taxon>
        <taxon>Pseudomonadati</taxon>
        <taxon>Pseudomonadota</taxon>
        <taxon>Gammaproteobacteria</taxon>
        <taxon>Moraxellales</taxon>
        <taxon>Moraxellaceae</taxon>
        <taxon>Acinetobacter</taxon>
        <taxon>Acinetobacter calcoaceticus/baumannii complex</taxon>
    </lineage>
</organism>
<dbReference type="EMBL" id="SLVJ01000009">
    <property type="protein sequence ID" value="TCM67271.1"/>
    <property type="molecule type" value="Genomic_DNA"/>
</dbReference>
<reference evidence="1 2" key="1">
    <citation type="submission" date="2019-03" db="EMBL/GenBank/DDBJ databases">
        <title>Genomic analyses of the natural microbiome of Caenorhabditis elegans.</title>
        <authorList>
            <person name="Samuel B."/>
        </authorList>
    </citation>
    <scope>NUCLEOTIDE SEQUENCE [LARGE SCALE GENOMIC DNA]</scope>
    <source>
        <strain evidence="1 2">JUb89</strain>
    </source>
</reference>
<dbReference type="AlphaFoldDB" id="A0A4R1XVU0"/>
<evidence type="ECO:0000313" key="1">
    <source>
        <dbReference type="EMBL" id="TCM67271.1"/>
    </source>
</evidence>
<accession>A0A4R1XVU0</accession>
<comment type="caution">
    <text evidence="1">The sequence shown here is derived from an EMBL/GenBank/DDBJ whole genome shotgun (WGS) entry which is preliminary data.</text>
</comment>
<sequence>MKTSPPVSILSKIIGQSLLWGKPFLDTAHQYSTLAFQQHDIILPRVEEKYYSWTHYGIFFPALPEPHRYLNIMLLLGTPSALAFDHDDMITQHPRQTATLFSSTAAVKQPLLKAYLIPKDTQIQEDGQHLQFGTELTIHGEFPNIQVRGEYAELKFDFQLKISDQVSWFLKTPVYDHFSLLAQYQGQIESNGQRFDNQGLCTYEYARAVGLHSVVKMPIEDQYKIPLDFFTYQIINLDDNTQILLTKVDLLNKPAITTLHIRHLNQGTEVYQNLKFKVIAHHLDDFVAPNGDKMRLPKIFTWQAFDINGHEFFEIYANVDSPFHYGHGRGYVSSYRFSGKYLDEDISGRGYMEYINIEDQNSFIDDEEIMLNQSIAD</sequence>
<dbReference type="InterPro" id="IPR046611">
    <property type="entry name" value="DUF6670"/>
</dbReference>
<keyword evidence="2" id="KW-1185">Reference proteome</keyword>
<dbReference type="Proteomes" id="UP000294963">
    <property type="component" value="Unassembled WGS sequence"/>
</dbReference>
<gene>
    <name evidence="1" type="ORF">EC844_10940</name>
</gene>
<protein>
    <submittedName>
        <fullName evidence="1">Uncharacterized protein</fullName>
    </submittedName>
</protein>
<name>A0A4R1XVU0_ACICA</name>
<proteinExistence type="predicted"/>
<evidence type="ECO:0000313" key="2">
    <source>
        <dbReference type="Proteomes" id="UP000294963"/>
    </source>
</evidence>
<dbReference type="OrthoDB" id="6672593at2"/>